<feature type="compositionally biased region" description="Basic and acidic residues" evidence="1">
    <location>
        <begin position="294"/>
        <end position="305"/>
    </location>
</feature>
<organism evidence="2 3">
    <name type="scientific">Mycena sanguinolenta</name>
    <dbReference type="NCBI Taxonomy" id="230812"/>
    <lineage>
        <taxon>Eukaryota</taxon>
        <taxon>Fungi</taxon>
        <taxon>Dikarya</taxon>
        <taxon>Basidiomycota</taxon>
        <taxon>Agaricomycotina</taxon>
        <taxon>Agaricomycetes</taxon>
        <taxon>Agaricomycetidae</taxon>
        <taxon>Agaricales</taxon>
        <taxon>Marasmiineae</taxon>
        <taxon>Mycenaceae</taxon>
        <taxon>Mycena</taxon>
    </lineage>
</organism>
<accession>A0A8H6XZF8</accession>
<feature type="region of interest" description="Disordered" evidence="1">
    <location>
        <begin position="120"/>
        <end position="139"/>
    </location>
</feature>
<name>A0A8H6XZF8_9AGAR</name>
<gene>
    <name evidence="2" type="ORF">MSAN_01684200</name>
</gene>
<dbReference type="Proteomes" id="UP000623467">
    <property type="component" value="Unassembled WGS sequence"/>
</dbReference>
<feature type="compositionally biased region" description="Low complexity" evidence="1">
    <location>
        <begin position="174"/>
        <end position="183"/>
    </location>
</feature>
<comment type="caution">
    <text evidence="2">The sequence shown here is derived from an EMBL/GenBank/DDBJ whole genome shotgun (WGS) entry which is preliminary data.</text>
</comment>
<feature type="compositionally biased region" description="Basic and acidic residues" evidence="1">
    <location>
        <begin position="442"/>
        <end position="451"/>
    </location>
</feature>
<reference evidence="2" key="1">
    <citation type="submission" date="2020-05" db="EMBL/GenBank/DDBJ databases">
        <title>Mycena genomes resolve the evolution of fungal bioluminescence.</title>
        <authorList>
            <person name="Tsai I.J."/>
        </authorList>
    </citation>
    <scope>NUCLEOTIDE SEQUENCE</scope>
    <source>
        <strain evidence="2">160909Yilan</strain>
    </source>
</reference>
<feature type="region of interest" description="Disordered" evidence="1">
    <location>
        <begin position="166"/>
        <end position="314"/>
    </location>
</feature>
<feature type="compositionally biased region" description="Polar residues" evidence="1">
    <location>
        <begin position="422"/>
        <end position="438"/>
    </location>
</feature>
<feature type="region of interest" description="Disordered" evidence="1">
    <location>
        <begin position="399"/>
        <end position="467"/>
    </location>
</feature>
<keyword evidence="3" id="KW-1185">Reference proteome</keyword>
<proteinExistence type="predicted"/>
<evidence type="ECO:0000256" key="1">
    <source>
        <dbReference type="SAM" id="MobiDB-lite"/>
    </source>
</evidence>
<evidence type="ECO:0000313" key="2">
    <source>
        <dbReference type="EMBL" id="KAF7349589.1"/>
    </source>
</evidence>
<feature type="compositionally biased region" description="Basic residues" evidence="1">
    <location>
        <begin position="226"/>
        <end position="240"/>
    </location>
</feature>
<sequence length="467" mass="50394">MRTCMRWTALCTRRSKVTSRRRTSRGDRRLPPPHYLNICLCIPSFHIPPTCPFNDNARSKSMVYEKARHLPPAAPRPLSSPRRISKILAALPNRIHHACPTCRWQRTSRQRQRWRRIARYPPRFSTSRPHPPLPPPQGTAALAHLRAAKDEGAAYLDGVAYARLAPRPVDGSESGSSTQARSGGRSGSGGSRRRSSERSRSVRVCRVTGARGTPYSPFGDPTTQMKKSKSSTSRSRRSNKSHIGATSSTLASPPPPTTTTFAVPSPLRRPHPSFPASPWAEEGCATLLSPSTSRDNDSTARRADSSHPPPSDSASHFPFYSSGFILASHSGFDHGFGRDDFGFEADQEGGPPEPGIIAFAFAVAVVAWEYRRGLRAGIALSLALRHALQYEEPGTAISLSPSRCGSACSGKDPPPSPFDTLAPSSSPSTRLQPSRSSTGKGGRGEMGEKGEGGGPVASGNWNRAAYS</sequence>
<dbReference type="EMBL" id="JACAZH010000015">
    <property type="protein sequence ID" value="KAF7349589.1"/>
    <property type="molecule type" value="Genomic_DNA"/>
</dbReference>
<evidence type="ECO:0000313" key="3">
    <source>
        <dbReference type="Proteomes" id="UP000623467"/>
    </source>
</evidence>
<dbReference type="AlphaFoldDB" id="A0A8H6XZF8"/>
<protein>
    <submittedName>
        <fullName evidence="2">Uncharacterized protein</fullName>
    </submittedName>
</protein>